<comment type="caution">
    <text evidence="2">The sequence shown here is derived from an EMBL/GenBank/DDBJ whole genome shotgun (WGS) entry which is preliminary data.</text>
</comment>
<feature type="region of interest" description="Disordered" evidence="1">
    <location>
        <begin position="188"/>
        <end position="217"/>
    </location>
</feature>
<reference evidence="2 3" key="1">
    <citation type="submission" date="2016-06" db="EMBL/GenBank/DDBJ databases">
        <title>Evolution of pathogenesis and genome organization in the Tremellales.</title>
        <authorList>
            <person name="Cuomo C."/>
            <person name="Litvintseva A."/>
            <person name="Heitman J."/>
            <person name="Chen Y."/>
            <person name="Sun S."/>
            <person name="Springer D."/>
            <person name="Dromer F."/>
            <person name="Young S."/>
            <person name="Zeng Q."/>
            <person name="Chapman S."/>
            <person name="Gujja S."/>
            <person name="Saif S."/>
            <person name="Birren B."/>
        </authorList>
    </citation>
    <scope>NUCLEOTIDE SEQUENCE [LARGE SCALE GENOMIC DNA]</scope>
    <source>
        <strain evidence="2 3">ATCC 28783</strain>
    </source>
</reference>
<feature type="compositionally biased region" description="Basic and acidic residues" evidence="1">
    <location>
        <begin position="194"/>
        <end position="210"/>
    </location>
</feature>
<evidence type="ECO:0000313" key="2">
    <source>
        <dbReference type="EMBL" id="RXK35055.1"/>
    </source>
</evidence>
<proteinExistence type="predicted"/>
<keyword evidence="3" id="KW-1185">Reference proteome</keyword>
<name>A0A4Q1BDS9_TREME</name>
<gene>
    <name evidence="2" type="ORF">M231_07675</name>
</gene>
<dbReference type="AlphaFoldDB" id="A0A4Q1BDS9"/>
<organism evidence="2 3">
    <name type="scientific">Tremella mesenterica</name>
    <name type="common">Jelly fungus</name>
    <dbReference type="NCBI Taxonomy" id="5217"/>
    <lineage>
        <taxon>Eukaryota</taxon>
        <taxon>Fungi</taxon>
        <taxon>Dikarya</taxon>
        <taxon>Basidiomycota</taxon>
        <taxon>Agaricomycotina</taxon>
        <taxon>Tremellomycetes</taxon>
        <taxon>Tremellales</taxon>
        <taxon>Tremellaceae</taxon>
        <taxon>Tremella</taxon>
    </lineage>
</organism>
<sequence length="217" mass="24784">MTLHNQDQLRASMVILRTPINDSRAYRLHQLSMSLQRASLWLSTPGRPYGDPEVGSYFEDWVKEIITLLRAKNYHIEDLPTSLDPTYDARTYSLDSQVIFDFVELYSFPETNPRQESGSTSDRRLGPPIYNCYRDVKRQEEEVHPLAAPIGHRYAPSDMIAVMPSWGGAQTTSSSVLLRGSNSIFSQQMQDEGNEFRPARSDAISRDRLAGFRGRHE</sequence>
<dbReference type="EMBL" id="SDIL01000161">
    <property type="protein sequence ID" value="RXK35055.1"/>
    <property type="molecule type" value="Genomic_DNA"/>
</dbReference>
<protein>
    <submittedName>
        <fullName evidence="2">Uncharacterized protein</fullName>
    </submittedName>
</protein>
<dbReference type="InParanoid" id="A0A4Q1BDS9"/>
<dbReference type="Proteomes" id="UP000289152">
    <property type="component" value="Unassembled WGS sequence"/>
</dbReference>
<evidence type="ECO:0000256" key="1">
    <source>
        <dbReference type="SAM" id="MobiDB-lite"/>
    </source>
</evidence>
<evidence type="ECO:0000313" key="3">
    <source>
        <dbReference type="Proteomes" id="UP000289152"/>
    </source>
</evidence>
<accession>A0A4Q1BDS9</accession>